<keyword evidence="1" id="KW-1133">Transmembrane helix</keyword>
<dbReference type="RefSeq" id="WP_323578670.1">
    <property type="nucleotide sequence ID" value="NZ_JAYGJQ010000003.1"/>
</dbReference>
<organism evidence="2 3">
    <name type="scientific">Bacteriovorax antarcticus</name>
    <dbReference type="NCBI Taxonomy" id="3088717"/>
    <lineage>
        <taxon>Bacteria</taxon>
        <taxon>Pseudomonadati</taxon>
        <taxon>Bdellovibrionota</taxon>
        <taxon>Bacteriovoracia</taxon>
        <taxon>Bacteriovoracales</taxon>
        <taxon>Bacteriovoracaceae</taxon>
        <taxon>Bacteriovorax</taxon>
    </lineage>
</organism>
<gene>
    <name evidence="2" type="ORF">SHI21_18950</name>
</gene>
<comment type="caution">
    <text evidence="2">The sequence shown here is derived from an EMBL/GenBank/DDBJ whole genome shotgun (WGS) entry which is preliminary data.</text>
</comment>
<evidence type="ECO:0000313" key="2">
    <source>
        <dbReference type="EMBL" id="MEA9358321.1"/>
    </source>
</evidence>
<name>A0ABU5VZ97_9BACT</name>
<accession>A0ABU5VZ97</accession>
<keyword evidence="1" id="KW-0812">Transmembrane</keyword>
<evidence type="ECO:0008006" key="4">
    <source>
        <dbReference type="Google" id="ProtNLM"/>
    </source>
</evidence>
<evidence type="ECO:0000313" key="3">
    <source>
        <dbReference type="Proteomes" id="UP001302274"/>
    </source>
</evidence>
<proteinExistence type="predicted"/>
<protein>
    <recommendedName>
        <fullName evidence="4">Class III signal peptide-containing protein</fullName>
    </recommendedName>
</protein>
<keyword evidence="3" id="KW-1185">Reference proteome</keyword>
<keyword evidence="1" id="KW-0472">Membrane</keyword>
<feature type="transmembrane region" description="Helical" evidence="1">
    <location>
        <begin position="21"/>
        <end position="42"/>
    </location>
</feature>
<dbReference type="EMBL" id="JAYGJQ010000003">
    <property type="protein sequence ID" value="MEA9358321.1"/>
    <property type="molecule type" value="Genomic_DNA"/>
</dbReference>
<evidence type="ECO:0000256" key="1">
    <source>
        <dbReference type="SAM" id="Phobius"/>
    </source>
</evidence>
<dbReference type="Proteomes" id="UP001302274">
    <property type="component" value="Unassembled WGS sequence"/>
</dbReference>
<sequence>MAGIALKGSFSGVKNKKGQTAIEYVLLLLVMVSIISSLLVYVRNKYLGDPEKCNLAQNRNTILCKINSYVKPTGGNKPFQYFPFKK</sequence>
<reference evidence="2 3" key="1">
    <citation type="submission" date="2023-11" db="EMBL/GenBank/DDBJ databases">
        <title>A Novel Polar Bacteriovorax (B. antarcticus) Isolated from the Biocrust in Antarctica.</title>
        <authorList>
            <person name="Mun W."/>
            <person name="Choi S.Y."/>
            <person name="Mitchell R.J."/>
        </authorList>
    </citation>
    <scope>NUCLEOTIDE SEQUENCE [LARGE SCALE GENOMIC DNA]</scope>
    <source>
        <strain evidence="2 3">PP10</strain>
    </source>
</reference>